<comment type="caution">
    <text evidence="1">The sequence shown here is derived from an EMBL/GenBank/DDBJ whole genome shotgun (WGS) entry which is preliminary data.</text>
</comment>
<proteinExistence type="predicted"/>
<gene>
    <name evidence="1" type="ORF">IV203_027115</name>
</gene>
<evidence type="ECO:0000313" key="1">
    <source>
        <dbReference type="EMBL" id="KAG7363754.1"/>
    </source>
</evidence>
<reference evidence="1" key="2">
    <citation type="submission" date="2021-04" db="EMBL/GenBank/DDBJ databases">
        <authorList>
            <person name="Podell S."/>
        </authorList>
    </citation>
    <scope>NUCLEOTIDE SEQUENCE</scope>
    <source>
        <strain evidence="1">Hildebrandi</strain>
    </source>
</reference>
<sequence length="198" mass="22502">MPTLPIASFPTWKIVKRCSWCTKNWTAKWVASTNETCNPLMATEILNKLYLKFTPAEEENLENFGYVGESLMNRLDSLSANVFKLYLKSTPAEEENLENLGYVGELLMNRLDSLSANVLNHLNLGASFYLHEVVSIMARYNQVPDESMAAYSAKVEVALEVAVENRILFFSTTSSCLNFLIKRELADPLIWTSWWTNA</sequence>
<organism evidence="1 2">
    <name type="scientific">Nitzschia inconspicua</name>
    <dbReference type="NCBI Taxonomy" id="303405"/>
    <lineage>
        <taxon>Eukaryota</taxon>
        <taxon>Sar</taxon>
        <taxon>Stramenopiles</taxon>
        <taxon>Ochrophyta</taxon>
        <taxon>Bacillariophyta</taxon>
        <taxon>Bacillariophyceae</taxon>
        <taxon>Bacillariophycidae</taxon>
        <taxon>Bacillariales</taxon>
        <taxon>Bacillariaceae</taxon>
        <taxon>Nitzschia</taxon>
    </lineage>
</organism>
<evidence type="ECO:0000313" key="2">
    <source>
        <dbReference type="Proteomes" id="UP000693970"/>
    </source>
</evidence>
<protein>
    <submittedName>
        <fullName evidence="1">Uncharacterized protein</fullName>
    </submittedName>
</protein>
<name>A0A9K3LJX1_9STRA</name>
<dbReference type="Proteomes" id="UP000693970">
    <property type="component" value="Unassembled WGS sequence"/>
</dbReference>
<dbReference type="AlphaFoldDB" id="A0A9K3LJX1"/>
<keyword evidence="2" id="KW-1185">Reference proteome</keyword>
<reference evidence="1" key="1">
    <citation type="journal article" date="2021" name="Sci. Rep.">
        <title>Diploid genomic architecture of Nitzschia inconspicua, an elite biomass production diatom.</title>
        <authorList>
            <person name="Oliver A."/>
            <person name="Podell S."/>
            <person name="Pinowska A."/>
            <person name="Traller J.C."/>
            <person name="Smith S.R."/>
            <person name="McClure R."/>
            <person name="Beliaev A."/>
            <person name="Bohutskyi P."/>
            <person name="Hill E.A."/>
            <person name="Rabines A."/>
            <person name="Zheng H."/>
            <person name="Allen L.Z."/>
            <person name="Kuo A."/>
            <person name="Grigoriev I.V."/>
            <person name="Allen A.E."/>
            <person name="Hazlebeck D."/>
            <person name="Allen E.E."/>
        </authorList>
    </citation>
    <scope>NUCLEOTIDE SEQUENCE</scope>
    <source>
        <strain evidence="1">Hildebrandi</strain>
    </source>
</reference>
<dbReference type="EMBL" id="JAGRRH010000010">
    <property type="protein sequence ID" value="KAG7363754.1"/>
    <property type="molecule type" value="Genomic_DNA"/>
</dbReference>
<accession>A0A9K3LJX1</accession>